<dbReference type="Proteomes" id="UP000483094">
    <property type="component" value="Unassembled WGS sequence"/>
</dbReference>
<evidence type="ECO:0000256" key="1">
    <source>
        <dbReference type="SAM" id="MobiDB-lite"/>
    </source>
</evidence>
<dbReference type="Pfam" id="PF05133">
    <property type="entry name" value="SPP1_portal"/>
    <property type="match status" value="1"/>
</dbReference>
<name>A0A6G2DCU4_STREE</name>
<feature type="compositionally biased region" description="Acidic residues" evidence="1">
    <location>
        <begin position="72"/>
        <end position="88"/>
    </location>
</feature>
<gene>
    <name evidence="2" type="ORF">GM540_10315</name>
</gene>
<dbReference type="AlphaFoldDB" id="A0A6G2DCU4"/>
<protein>
    <submittedName>
        <fullName evidence="2">Phage portal protein</fullName>
    </submittedName>
</protein>
<feature type="region of interest" description="Disordered" evidence="1">
    <location>
        <begin position="47"/>
        <end position="105"/>
    </location>
</feature>
<comment type="caution">
    <text evidence="2">The sequence shown here is derived from an EMBL/GenBank/DDBJ whole genome shotgun (WGS) entry which is preliminary data.</text>
</comment>
<organism evidence="2 3">
    <name type="scientific">Streptococcus pneumoniae</name>
    <dbReference type="NCBI Taxonomy" id="1313"/>
    <lineage>
        <taxon>Bacteria</taxon>
        <taxon>Bacillati</taxon>
        <taxon>Bacillota</taxon>
        <taxon>Bacilli</taxon>
        <taxon>Lactobacillales</taxon>
        <taxon>Streptococcaceae</taxon>
        <taxon>Streptococcus</taxon>
    </lineage>
</organism>
<evidence type="ECO:0000313" key="3">
    <source>
        <dbReference type="Proteomes" id="UP000483094"/>
    </source>
</evidence>
<sequence>MVPQFSRGLPKNLLEISQIVNNLEGKVTNRQLISLLPFVEDPDAELEALEEEKKKNMEDMPMFNQENTKPEDEVEDEESGVLGEEESQSDLPADGQGRKAGRPVR</sequence>
<reference evidence="2 3" key="1">
    <citation type="submission" date="2019-11" db="EMBL/GenBank/DDBJ databases">
        <title>Growth characteristics of pneumococcus vary with the chemical composition of the capsule and with environmental conditions.</title>
        <authorList>
            <person name="Tothpal A."/>
            <person name="Desobry K."/>
            <person name="Joshi S."/>
            <person name="Wyllie A.L."/>
            <person name="Weinberger D.M."/>
        </authorList>
    </citation>
    <scope>NUCLEOTIDE SEQUENCE [LARGE SCALE GENOMIC DNA]</scope>
    <source>
        <strain evidence="3">pnumococcus19F</strain>
    </source>
</reference>
<evidence type="ECO:0000313" key="2">
    <source>
        <dbReference type="EMBL" id="MTV74359.1"/>
    </source>
</evidence>
<accession>A0A6G2DCU4</accession>
<dbReference type="EMBL" id="WNHQ01001050">
    <property type="protein sequence ID" value="MTV74359.1"/>
    <property type="molecule type" value="Genomic_DNA"/>
</dbReference>
<dbReference type="InterPro" id="IPR021145">
    <property type="entry name" value="Portal_protein_SPP1_Gp6-like"/>
</dbReference>
<proteinExistence type="predicted"/>